<evidence type="ECO:0000313" key="7">
    <source>
        <dbReference type="Proteomes" id="UP000886748"/>
    </source>
</evidence>
<accession>A0A9D1N0J3</accession>
<dbReference type="InterPro" id="IPR007627">
    <property type="entry name" value="RNA_pol_sigma70_r2"/>
</dbReference>
<protein>
    <submittedName>
        <fullName evidence="6">FliA/WhiG family RNA polymerase sigma factor</fullName>
    </submittedName>
</protein>
<evidence type="ECO:0000256" key="4">
    <source>
        <dbReference type="ARBA" id="ARBA00023163"/>
    </source>
</evidence>
<dbReference type="Pfam" id="PF04539">
    <property type="entry name" value="Sigma70_r3"/>
    <property type="match status" value="1"/>
</dbReference>
<organism evidence="6 7">
    <name type="scientific">Candidatus Limenecus avicola</name>
    <dbReference type="NCBI Taxonomy" id="2840847"/>
    <lineage>
        <taxon>Bacteria</taxon>
        <taxon>Bacillati</taxon>
        <taxon>Bacillota</taxon>
        <taxon>Clostridia</taxon>
        <taxon>Eubacteriales</taxon>
        <taxon>Clostridiaceae</taxon>
        <taxon>Clostridiaceae incertae sedis</taxon>
        <taxon>Candidatus Limenecus</taxon>
    </lineage>
</organism>
<keyword evidence="3" id="KW-0238">DNA-binding</keyword>
<sequence length="291" mass="33779">MHVYDDLLGEIVGYLTEMSEELEYSSYNKIKRLTDEELEALWHEYLADKTQKALRDKLIVQYIYLTRYVIGRVKMNLPQTFSIEDITSFGVEGLIDAIEKYTPDKGARFETYALMRIRGTIIDKIRSQDWVPRSTRKKIKEIKLVAEQLKQSLGRAATTTELAAAMNMEKEKIEALLADEMQVTSIYDKKGTSEESVEVIDTIQDENSKNPLEQLVDKDVKHELQNALKRLPERERMIMVLYYHENMTLKEIGDTINVSESRVCQLHAQAIMKLKNILTTHRSDRLKQSIV</sequence>
<dbReference type="GO" id="GO:0006352">
    <property type="term" value="P:DNA-templated transcription initiation"/>
    <property type="evidence" value="ECO:0007669"/>
    <property type="project" value="InterPro"/>
</dbReference>
<evidence type="ECO:0000259" key="5">
    <source>
        <dbReference type="PROSITE" id="PS00716"/>
    </source>
</evidence>
<dbReference type="Pfam" id="PF04545">
    <property type="entry name" value="Sigma70_r4"/>
    <property type="match status" value="1"/>
</dbReference>
<reference evidence="6" key="1">
    <citation type="submission" date="2020-10" db="EMBL/GenBank/DDBJ databases">
        <authorList>
            <person name="Gilroy R."/>
        </authorList>
    </citation>
    <scope>NUCLEOTIDE SEQUENCE</scope>
    <source>
        <strain evidence="6">CHK154-7741</strain>
    </source>
</reference>
<dbReference type="InterPro" id="IPR014284">
    <property type="entry name" value="RNA_pol_sigma-70_dom"/>
</dbReference>
<dbReference type="GO" id="GO:0003899">
    <property type="term" value="F:DNA-directed RNA polymerase activity"/>
    <property type="evidence" value="ECO:0007669"/>
    <property type="project" value="InterPro"/>
</dbReference>
<dbReference type="InterPro" id="IPR013325">
    <property type="entry name" value="RNA_pol_sigma_r2"/>
</dbReference>
<dbReference type="EMBL" id="DVOD01000033">
    <property type="protein sequence ID" value="HIU92433.1"/>
    <property type="molecule type" value="Genomic_DNA"/>
</dbReference>
<dbReference type="PANTHER" id="PTHR30385:SF7">
    <property type="entry name" value="RNA POLYMERASE SIGMA FACTOR FLIA"/>
    <property type="match status" value="1"/>
</dbReference>
<evidence type="ECO:0000256" key="2">
    <source>
        <dbReference type="ARBA" id="ARBA00023082"/>
    </source>
</evidence>
<dbReference type="PANTHER" id="PTHR30385">
    <property type="entry name" value="SIGMA FACTOR F FLAGELLAR"/>
    <property type="match status" value="1"/>
</dbReference>
<dbReference type="Pfam" id="PF04542">
    <property type="entry name" value="Sigma70_r2"/>
    <property type="match status" value="1"/>
</dbReference>
<dbReference type="InterPro" id="IPR007630">
    <property type="entry name" value="RNA_pol_sigma70_r4"/>
</dbReference>
<evidence type="ECO:0000256" key="3">
    <source>
        <dbReference type="ARBA" id="ARBA00023125"/>
    </source>
</evidence>
<dbReference type="SUPFAM" id="SSF88659">
    <property type="entry name" value="Sigma3 and sigma4 domains of RNA polymerase sigma factors"/>
    <property type="match status" value="2"/>
</dbReference>
<dbReference type="PRINTS" id="PR00046">
    <property type="entry name" value="SIGMA70FCT"/>
</dbReference>
<dbReference type="Proteomes" id="UP000886748">
    <property type="component" value="Unassembled WGS sequence"/>
</dbReference>
<dbReference type="PIRSF" id="PIRSF000770">
    <property type="entry name" value="RNA_pol_sigma-SigE/K"/>
    <property type="match status" value="1"/>
</dbReference>
<feature type="domain" description="RNA polymerase sigma-70" evidence="5">
    <location>
        <begin position="248"/>
        <end position="274"/>
    </location>
</feature>
<dbReference type="InterPro" id="IPR013324">
    <property type="entry name" value="RNA_pol_sigma_r3/r4-like"/>
</dbReference>
<evidence type="ECO:0000256" key="1">
    <source>
        <dbReference type="ARBA" id="ARBA00023015"/>
    </source>
</evidence>
<dbReference type="GO" id="GO:0016987">
    <property type="term" value="F:sigma factor activity"/>
    <property type="evidence" value="ECO:0007669"/>
    <property type="project" value="UniProtKB-KW"/>
</dbReference>
<dbReference type="InterPro" id="IPR012845">
    <property type="entry name" value="RNA_pol_sigma_FliA_WhiG"/>
</dbReference>
<dbReference type="PROSITE" id="PS00716">
    <property type="entry name" value="SIGMA70_2"/>
    <property type="match status" value="1"/>
</dbReference>
<dbReference type="AlphaFoldDB" id="A0A9D1N0J3"/>
<dbReference type="NCBIfam" id="TIGR02479">
    <property type="entry name" value="FliA_WhiG"/>
    <property type="match status" value="1"/>
</dbReference>
<dbReference type="Gene3D" id="1.10.1740.10">
    <property type="match status" value="1"/>
</dbReference>
<keyword evidence="4" id="KW-0804">Transcription</keyword>
<reference evidence="6" key="2">
    <citation type="journal article" date="2021" name="PeerJ">
        <title>Extensive microbial diversity within the chicken gut microbiome revealed by metagenomics and culture.</title>
        <authorList>
            <person name="Gilroy R."/>
            <person name="Ravi A."/>
            <person name="Getino M."/>
            <person name="Pursley I."/>
            <person name="Horton D.L."/>
            <person name="Alikhan N.F."/>
            <person name="Baker D."/>
            <person name="Gharbi K."/>
            <person name="Hall N."/>
            <person name="Watson M."/>
            <person name="Adriaenssens E.M."/>
            <person name="Foster-Nyarko E."/>
            <person name="Jarju S."/>
            <person name="Secka A."/>
            <person name="Antonio M."/>
            <person name="Oren A."/>
            <person name="Chaudhuri R.R."/>
            <person name="La Ragione R."/>
            <person name="Hildebrand F."/>
            <person name="Pallen M.J."/>
        </authorList>
    </citation>
    <scope>NUCLEOTIDE SEQUENCE</scope>
    <source>
        <strain evidence="6">CHK154-7741</strain>
    </source>
</reference>
<name>A0A9D1N0J3_9CLOT</name>
<evidence type="ECO:0000313" key="6">
    <source>
        <dbReference type="EMBL" id="HIU92433.1"/>
    </source>
</evidence>
<comment type="caution">
    <text evidence="6">The sequence shown here is derived from an EMBL/GenBank/DDBJ whole genome shotgun (WGS) entry which is preliminary data.</text>
</comment>
<dbReference type="InterPro" id="IPR000943">
    <property type="entry name" value="RNA_pol_sigma70"/>
</dbReference>
<dbReference type="GO" id="GO:0003677">
    <property type="term" value="F:DNA binding"/>
    <property type="evidence" value="ECO:0007669"/>
    <property type="project" value="UniProtKB-KW"/>
</dbReference>
<dbReference type="NCBIfam" id="NF005413">
    <property type="entry name" value="PRK06986.1"/>
    <property type="match status" value="1"/>
</dbReference>
<keyword evidence="2" id="KW-0731">Sigma factor</keyword>
<dbReference type="CDD" id="cd06171">
    <property type="entry name" value="Sigma70_r4"/>
    <property type="match status" value="1"/>
</dbReference>
<proteinExistence type="predicted"/>
<dbReference type="Gene3D" id="1.20.140.160">
    <property type="match status" value="1"/>
</dbReference>
<dbReference type="InterPro" id="IPR007624">
    <property type="entry name" value="RNA_pol_sigma70_r3"/>
</dbReference>
<dbReference type="NCBIfam" id="TIGR02937">
    <property type="entry name" value="sigma70-ECF"/>
    <property type="match status" value="1"/>
</dbReference>
<dbReference type="SUPFAM" id="SSF88946">
    <property type="entry name" value="Sigma2 domain of RNA polymerase sigma factors"/>
    <property type="match status" value="1"/>
</dbReference>
<keyword evidence="1" id="KW-0805">Transcription regulation</keyword>
<gene>
    <name evidence="6" type="ORF">IAD26_04795</name>
</gene>